<comment type="similarity">
    <text evidence="1">Belongs to the BlaI transcriptional regulatory family.</text>
</comment>
<proteinExistence type="inferred from homology"/>
<dbReference type="GO" id="GO:0003677">
    <property type="term" value="F:DNA binding"/>
    <property type="evidence" value="ECO:0007669"/>
    <property type="project" value="UniProtKB-KW"/>
</dbReference>
<keyword evidence="3" id="KW-0238">DNA-binding</keyword>
<name>W7QHK2_9ALTE</name>
<dbReference type="eggNOG" id="COG3682">
    <property type="taxonomic scope" value="Bacteria"/>
</dbReference>
<sequence>MFFSKSLSNWLNQHRNKPSLPALGAREIQVLKLFWTRESANAQQILAAVGQNDTSLSTIQSTLERLYRKELLNREKIGRSYHYSANISQQQVVHQLLKDISHEISDGNLAPMISGFMDFIAEQDDQHNSRKK</sequence>
<dbReference type="Gene3D" id="1.10.10.10">
    <property type="entry name" value="Winged helix-like DNA-binding domain superfamily/Winged helix DNA-binding domain"/>
    <property type="match status" value="1"/>
</dbReference>
<dbReference type="Proteomes" id="UP000019276">
    <property type="component" value="Unassembled WGS sequence"/>
</dbReference>
<protein>
    <submittedName>
        <fullName evidence="5">CopY family transcriptional regulator</fullName>
    </submittedName>
</protein>
<evidence type="ECO:0000313" key="6">
    <source>
        <dbReference type="Proteomes" id="UP000019276"/>
    </source>
</evidence>
<dbReference type="InterPro" id="IPR036388">
    <property type="entry name" value="WH-like_DNA-bd_sf"/>
</dbReference>
<dbReference type="STRING" id="1328313.DS2_04255"/>
<reference evidence="5 6" key="1">
    <citation type="journal article" date="2014" name="Genome Announc.">
        <title>Draft Genome Sequence of the Agar-Degrading Bacterium Catenovulum sp. Strain DS-2, Isolated from Intestines of Haliotis diversicolor.</title>
        <authorList>
            <person name="Shan D."/>
            <person name="Li X."/>
            <person name="Gu Z."/>
            <person name="Wei G."/>
            <person name="Gao Z."/>
            <person name="Shao Z."/>
        </authorList>
    </citation>
    <scope>NUCLEOTIDE SEQUENCE [LARGE SCALE GENOMIC DNA]</scope>
    <source>
        <strain evidence="5 6">DS-2</strain>
    </source>
</reference>
<evidence type="ECO:0000256" key="2">
    <source>
        <dbReference type="ARBA" id="ARBA00023015"/>
    </source>
</evidence>
<evidence type="ECO:0000256" key="3">
    <source>
        <dbReference type="ARBA" id="ARBA00023125"/>
    </source>
</evidence>
<evidence type="ECO:0000256" key="4">
    <source>
        <dbReference type="ARBA" id="ARBA00023163"/>
    </source>
</evidence>
<organism evidence="5 6">
    <name type="scientific">Catenovulum agarivorans DS-2</name>
    <dbReference type="NCBI Taxonomy" id="1328313"/>
    <lineage>
        <taxon>Bacteria</taxon>
        <taxon>Pseudomonadati</taxon>
        <taxon>Pseudomonadota</taxon>
        <taxon>Gammaproteobacteria</taxon>
        <taxon>Alteromonadales</taxon>
        <taxon>Alteromonadaceae</taxon>
        <taxon>Catenovulum</taxon>
    </lineage>
</organism>
<evidence type="ECO:0000256" key="1">
    <source>
        <dbReference type="ARBA" id="ARBA00011046"/>
    </source>
</evidence>
<dbReference type="InterPro" id="IPR036390">
    <property type="entry name" value="WH_DNA-bd_sf"/>
</dbReference>
<comment type="caution">
    <text evidence="5">The sequence shown here is derived from an EMBL/GenBank/DDBJ whole genome shotgun (WGS) entry which is preliminary data.</text>
</comment>
<accession>W7QHK2</accession>
<evidence type="ECO:0000313" key="5">
    <source>
        <dbReference type="EMBL" id="EWH11356.1"/>
    </source>
</evidence>
<dbReference type="InterPro" id="IPR005650">
    <property type="entry name" value="BlaI_family"/>
</dbReference>
<keyword evidence="2" id="KW-0805">Transcription regulation</keyword>
<dbReference type="EMBL" id="ARZY01000005">
    <property type="protein sequence ID" value="EWH11356.1"/>
    <property type="molecule type" value="Genomic_DNA"/>
</dbReference>
<dbReference type="OrthoDB" id="2989615at2"/>
<gene>
    <name evidence="5" type="ORF">DS2_04255</name>
</gene>
<dbReference type="Pfam" id="PF03965">
    <property type="entry name" value="Penicillinase_R"/>
    <property type="match status" value="1"/>
</dbReference>
<dbReference type="SUPFAM" id="SSF46785">
    <property type="entry name" value="Winged helix' DNA-binding domain"/>
    <property type="match status" value="1"/>
</dbReference>
<dbReference type="GO" id="GO:0045892">
    <property type="term" value="P:negative regulation of DNA-templated transcription"/>
    <property type="evidence" value="ECO:0007669"/>
    <property type="project" value="InterPro"/>
</dbReference>
<keyword evidence="4" id="KW-0804">Transcription</keyword>
<keyword evidence="6" id="KW-1185">Reference proteome</keyword>
<dbReference type="RefSeq" id="WP_035013482.1">
    <property type="nucleotide sequence ID" value="NZ_ARZY01000005.1"/>
</dbReference>
<dbReference type="AlphaFoldDB" id="W7QHK2"/>